<dbReference type="AlphaFoldDB" id="A0A9P4JIX4"/>
<feature type="region of interest" description="Disordered" evidence="3">
    <location>
        <begin position="755"/>
        <end position="779"/>
    </location>
</feature>
<dbReference type="PANTHER" id="PTHR47654:SF5">
    <property type="entry name" value="TRANSCRIPTION FACTOR DOMAIN-CONTAINING PROTEIN"/>
    <property type="match status" value="1"/>
</dbReference>
<gene>
    <name evidence="5" type="ORF">GQ43DRAFT_432701</name>
</gene>
<dbReference type="InterPro" id="IPR053230">
    <property type="entry name" value="Trans_reg_galc"/>
</dbReference>
<dbReference type="Pfam" id="PF04082">
    <property type="entry name" value="Fungal_trans"/>
    <property type="match status" value="1"/>
</dbReference>
<organism evidence="5 6">
    <name type="scientific">Delitschia confertaspora ATCC 74209</name>
    <dbReference type="NCBI Taxonomy" id="1513339"/>
    <lineage>
        <taxon>Eukaryota</taxon>
        <taxon>Fungi</taxon>
        <taxon>Dikarya</taxon>
        <taxon>Ascomycota</taxon>
        <taxon>Pezizomycotina</taxon>
        <taxon>Dothideomycetes</taxon>
        <taxon>Pleosporomycetidae</taxon>
        <taxon>Pleosporales</taxon>
        <taxon>Delitschiaceae</taxon>
        <taxon>Delitschia</taxon>
    </lineage>
</organism>
<comment type="caution">
    <text evidence="5">The sequence shown here is derived from an EMBL/GenBank/DDBJ whole genome shotgun (WGS) entry which is preliminary data.</text>
</comment>
<name>A0A9P4JIX4_9PLEO</name>
<evidence type="ECO:0000313" key="6">
    <source>
        <dbReference type="Proteomes" id="UP000799536"/>
    </source>
</evidence>
<dbReference type="GO" id="GO:0006351">
    <property type="term" value="P:DNA-templated transcription"/>
    <property type="evidence" value="ECO:0007669"/>
    <property type="project" value="InterPro"/>
</dbReference>
<dbReference type="Pfam" id="PF00172">
    <property type="entry name" value="Zn_clus"/>
    <property type="match status" value="1"/>
</dbReference>
<sequence length="779" mass="87714">MPDNPPPFTNPTGSLPKIAIPRLQRYDSDSREPDRSKGRVTRACNSCRAHKIKCSGDTPSCLHCRNAGRECVYALLRKDRLKSVTEQCLRMAALLRELKSRTGEDDAARIDDLLHTFQKEVPNARAILSNLENGLDEALPSTYGTSDMSVDTLTIGTTESPSERPENTKPAGFVGKGSEVHWLRRIRVQLVQTQGHPPVQLSTWPSVPDLFPATGSNPNKIDDFTFYLDAESVDLDFDVDPFEIPSAEAAEGLSALFFNTAHASFPLLPRRPFERDLRALLESARLGKRPQHFSKKMALFNLVFAIGARYSHLTQAPLRADKHDHLIYEIRARAHGLRDVMTNEPDLEQAQVISLFALYYLSNGQISRAWVNMGLAVRMAHGLGLHVRNKDPTTPPNEKETLLRIWWALYLLERLLCTMTGRPSTQVDSFHSVPLPVPLDEDRLPRILEIEEFHHVSVLYPLTQFQEILSSPSQTVNTSTYLKAQVQITIIMQQIVCKFYPAGNKGWLWHDIFPATRQFLEQLQNWAHSLPAELRVESLPNSSDPSFPGFVRERAVLSFYYHSAEILLARPYLERSEPEFRNPKDGASQNLIQEMALLCLQSARAVVSMLPESPDPLYLYETGPWWSIVHHLMQPVAVLLLGITLAPVGSQEAVDMTKDVKKIARWLRAMRQNDAFAERAYYITLQILEAVAAQAAVDVSDMLMEHVMGTSRRDHMPSSLRPPQYATGMSTLTDPRHTPVAEASTAAFSPTYTFPQSNNSTDPSQSNFYPGKSYYPGRH</sequence>
<dbReference type="SUPFAM" id="SSF57701">
    <property type="entry name" value="Zn2/Cys6 DNA-binding domain"/>
    <property type="match status" value="1"/>
</dbReference>
<dbReference type="SMART" id="SM00906">
    <property type="entry name" value="Fungal_trans"/>
    <property type="match status" value="1"/>
</dbReference>
<dbReference type="EMBL" id="ML994033">
    <property type="protein sequence ID" value="KAF2200207.1"/>
    <property type="molecule type" value="Genomic_DNA"/>
</dbReference>
<feature type="domain" description="Zn(2)-C6 fungal-type" evidence="4">
    <location>
        <begin position="43"/>
        <end position="73"/>
    </location>
</feature>
<evidence type="ECO:0000313" key="5">
    <source>
        <dbReference type="EMBL" id="KAF2200207.1"/>
    </source>
</evidence>
<dbReference type="GO" id="GO:0000981">
    <property type="term" value="F:DNA-binding transcription factor activity, RNA polymerase II-specific"/>
    <property type="evidence" value="ECO:0007669"/>
    <property type="project" value="InterPro"/>
</dbReference>
<feature type="region of interest" description="Disordered" evidence="3">
    <location>
        <begin position="712"/>
        <end position="736"/>
    </location>
</feature>
<keyword evidence="1" id="KW-0479">Metal-binding</keyword>
<evidence type="ECO:0000256" key="1">
    <source>
        <dbReference type="ARBA" id="ARBA00022723"/>
    </source>
</evidence>
<dbReference type="PROSITE" id="PS50048">
    <property type="entry name" value="ZN2_CY6_FUNGAL_2"/>
    <property type="match status" value="1"/>
</dbReference>
<keyword evidence="2" id="KW-0539">Nucleus</keyword>
<dbReference type="InterPro" id="IPR007219">
    <property type="entry name" value="XnlR_reg_dom"/>
</dbReference>
<dbReference type="OrthoDB" id="5296287at2759"/>
<feature type="region of interest" description="Disordered" evidence="3">
    <location>
        <begin position="1"/>
        <end position="38"/>
    </location>
</feature>
<dbReference type="PROSITE" id="PS00463">
    <property type="entry name" value="ZN2_CY6_FUNGAL_1"/>
    <property type="match status" value="1"/>
</dbReference>
<dbReference type="InterPro" id="IPR036864">
    <property type="entry name" value="Zn2-C6_fun-type_DNA-bd_sf"/>
</dbReference>
<protein>
    <recommendedName>
        <fullName evidence="4">Zn(2)-C6 fungal-type domain-containing protein</fullName>
    </recommendedName>
</protein>
<keyword evidence="6" id="KW-1185">Reference proteome</keyword>
<proteinExistence type="predicted"/>
<dbReference type="SMART" id="SM00066">
    <property type="entry name" value="GAL4"/>
    <property type="match status" value="1"/>
</dbReference>
<dbReference type="GO" id="GO:0008270">
    <property type="term" value="F:zinc ion binding"/>
    <property type="evidence" value="ECO:0007669"/>
    <property type="project" value="InterPro"/>
</dbReference>
<feature type="compositionally biased region" description="Polar residues" evidence="3">
    <location>
        <begin position="755"/>
        <end position="768"/>
    </location>
</feature>
<dbReference type="PANTHER" id="PTHR47654">
    <property type="entry name" value="ZN(II)2CYS6 TRANSCRIPTION FACTOR (EUROFUNG)-RELATED"/>
    <property type="match status" value="1"/>
</dbReference>
<dbReference type="Gene3D" id="4.10.240.10">
    <property type="entry name" value="Zn(2)-C6 fungal-type DNA-binding domain"/>
    <property type="match status" value="1"/>
</dbReference>
<reference evidence="5" key="1">
    <citation type="journal article" date="2020" name="Stud. Mycol.">
        <title>101 Dothideomycetes genomes: a test case for predicting lifestyles and emergence of pathogens.</title>
        <authorList>
            <person name="Haridas S."/>
            <person name="Albert R."/>
            <person name="Binder M."/>
            <person name="Bloem J."/>
            <person name="Labutti K."/>
            <person name="Salamov A."/>
            <person name="Andreopoulos B."/>
            <person name="Baker S."/>
            <person name="Barry K."/>
            <person name="Bills G."/>
            <person name="Bluhm B."/>
            <person name="Cannon C."/>
            <person name="Castanera R."/>
            <person name="Culley D."/>
            <person name="Daum C."/>
            <person name="Ezra D."/>
            <person name="Gonzalez J."/>
            <person name="Henrissat B."/>
            <person name="Kuo A."/>
            <person name="Liang C."/>
            <person name="Lipzen A."/>
            <person name="Lutzoni F."/>
            <person name="Magnuson J."/>
            <person name="Mondo S."/>
            <person name="Nolan M."/>
            <person name="Ohm R."/>
            <person name="Pangilinan J."/>
            <person name="Park H.-J."/>
            <person name="Ramirez L."/>
            <person name="Alfaro M."/>
            <person name="Sun H."/>
            <person name="Tritt A."/>
            <person name="Yoshinaga Y."/>
            <person name="Zwiers L.-H."/>
            <person name="Turgeon B."/>
            <person name="Goodwin S."/>
            <person name="Spatafora J."/>
            <person name="Crous P."/>
            <person name="Grigoriev I."/>
        </authorList>
    </citation>
    <scope>NUCLEOTIDE SEQUENCE</scope>
    <source>
        <strain evidence="5">ATCC 74209</strain>
    </source>
</reference>
<dbReference type="Proteomes" id="UP000799536">
    <property type="component" value="Unassembled WGS sequence"/>
</dbReference>
<evidence type="ECO:0000256" key="3">
    <source>
        <dbReference type="SAM" id="MobiDB-lite"/>
    </source>
</evidence>
<dbReference type="InterPro" id="IPR001138">
    <property type="entry name" value="Zn2Cys6_DnaBD"/>
</dbReference>
<dbReference type="CDD" id="cd00067">
    <property type="entry name" value="GAL4"/>
    <property type="match status" value="1"/>
</dbReference>
<feature type="compositionally biased region" description="Basic and acidic residues" evidence="3">
    <location>
        <begin position="24"/>
        <end position="37"/>
    </location>
</feature>
<evidence type="ECO:0000259" key="4">
    <source>
        <dbReference type="PROSITE" id="PS50048"/>
    </source>
</evidence>
<evidence type="ECO:0000256" key="2">
    <source>
        <dbReference type="ARBA" id="ARBA00023242"/>
    </source>
</evidence>
<dbReference type="GO" id="GO:0003677">
    <property type="term" value="F:DNA binding"/>
    <property type="evidence" value="ECO:0007669"/>
    <property type="project" value="InterPro"/>
</dbReference>
<dbReference type="CDD" id="cd12148">
    <property type="entry name" value="fungal_TF_MHR"/>
    <property type="match status" value="1"/>
</dbReference>
<accession>A0A9P4JIX4</accession>